<dbReference type="EMBL" id="RAPY01000001">
    <property type="protein sequence ID" value="RKE57009.1"/>
    <property type="molecule type" value="Genomic_DNA"/>
</dbReference>
<dbReference type="InterPro" id="IPR013325">
    <property type="entry name" value="RNA_pol_sigma_r2"/>
</dbReference>
<dbReference type="Gene3D" id="1.10.1740.10">
    <property type="match status" value="1"/>
</dbReference>
<keyword evidence="3" id="KW-0731">Sigma factor</keyword>
<dbReference type="SUPFAM" id="SSF88659">
    <property type="entry name" value="Sigma3 and sigma4 domains of RNA polymerase sigma factors"/>
    <property type="match status" value="1"/>
</dbReference>
<comment type="similarity">
    <text evidence="1">Belongs to the sigma-70 factor family. ECF subfamily.</text>
</comment>
<dbReference type="InterPro" id="IPR014284">
    <property type="entry name" value="RNA_pol_sigma-70_dom"/>
</dbReference>
<organism evidence="6 7">
    <name type="scientific">Sphingobacterium detergens</name>
    <dbReference type="NCBI Taxonomy" id="1145106"/>
    <lineage>
        <taxon>Bacteria</taxon>
        <taxon>Pseudomonadati</taxon>
        <taxon>Bacteroidota</taxon>
        <taxon>Sphingobacteriia</taxon>
        <taxon>Sphingobacteriales</taxon>
        <taxon>Sphingobacteriaceae</taxon>
        <taxon>Sphingobacterium</taxon>
    </lineage>
</organism>
<comment type="caution">
    <text evidence="6">The sequence shown here is derived from an EMBL/GenBank/DDBJ whole genome shotgun (WGS) entry which is preliminary data.</text>
</comment>
<proteinExistence type="inferred from homology"/>
<feature type="domain" description="RNA polymerase sigma factor 70 region 4 type 2" evidence="5">
    <location>
        <begin position="116"/>
        <end position="167"/>
    </location>
</feature>
<accession>A0A420BJX9</accession>
<dbReference type="GO" id="GO:0016987">
    <property type="term" value="F:sigma factor activity"/>
    <property type="evidence" value="ECO:0007669"/>
    <property type="project" value="UniProtKB-KW"/>
</dbReference>
<evidence type="ECO:0000256" key="1">
    <source>
        <dbReference type="ARBA" id="ARBA00010641"/>
    </source>
</evidence>
<sequence>MANITKISILQLDESSFEELYKLYATKMYRICYRETNDEDVSGNIVHNVFLSIWERRETLLLEKPEHFLTHATKIQILKYFRDSASQKQHMQNSLIDYNEADCSTQEEIYYNDLSDRVQKLVDLLPPQCRRVYLMRDQQGMDNAQIAGELGISMSAVKQHIGNALTFLRTHLAR</sequence>
<dbReference type="Proteomes" id="UP000286246">
    <property type="component" value="Unassembled WGS sequence"/>
</dbReference>
<keyword evidence="2" id="KW-0805">Transcription regulation</keyword>
<keyword evidence="4" id="KW-0804">Transcription</keyword>
<dbReference type="PANTHER" id="PTHR43133:SF46">
    <property type="entry name" value="RNA POLYMERASE SIGMA-70 FACTOR ECF SUBFAMILY"/>
    <property type="match status" value="1"/>
</dbReference>
<dbReference type="GO" id="GO:0006352">
    <property type="term" value="P:DNA-templated transcription initiation"/>
    <property type="evidence" value="ECO:0007669"/>
    <property type="project" value="InterPro"/>
</dbReference>
<evidence type="ECO:0000313" key="7">
    <source>
        <dbReference type="Proteomes" id="UP000286246"/>
    </source>
</evidence>
<evidence type="ECO:0000259" key="5">
    <source>
        <dbReference type="Pfam" id="PF08281"/>
    </source>
</evidence>
<reference evidence="6 7" key="1">
    <citation type="submission" date="2018-09" db="EMBL/GenBank/DDBJ databases">
        <title>Genomic Encyclopedia of Type Strains, Phase III (KMG-III): the genomes of soil and plant-associated and newly described type strains.</title>
        <authorList>
            <person name="Whitman W."/>
        </authorList>
    </citation>
    <scope>NUCLEOTIDE SEQUENCE [LARGE SCALE GENOMIC DNA]</scope>
    <source>
        <strain evidence="6 7">CECT 7938</strain>
    </source>
</reference>
<dbReference type="RefSeq" id="WP_167457221.1">
    <property type="nucleotide sequence ID" value="NZ_RAPY01000001.1"/>
</dbReference>
<dbReference type="NCBIfam" id="TIGR02937">
    <property type="entry name" value="sigma70-ECF"/>
    <property type="match status" value="1"/>
</dbReference>
<dbReference type="Gene3D" id="1.10.10.10">
    <property type="entry name" value="Winged helix-like DNA-binding domain superfamily/Winged helix DNA-binding domain"/>
    <property type="match status" value="1"/>
</dbReference>
<evidence type="ECO:0000313" key="6">
    <source>
        <dbReference type="EMBL" id="RKE57009.1"/>
    </source>
</evidence>
<protein>
    <submittedName>
        <fullName evidence="6">RNA polymerase sigma-70 factor (ECF subfamily)</fullName>
    </submittedName>
</protein>
<dbReference type="InterPro" id="IPR013324">
    <property type="entry name" value="RNA_pol_sigma_r3/r4-like"/>
</dbReference>
<dbReference type="GO" id="GO:0003677">
    <property type="term" value="F:DNA binding"/>
    <property type="evidence" value="ECO:0007669"/>
    <property type="project" value="InterPro"/>
</dbReference>
<keyword evidence="7" id="KW-1185">Reference proteome</keyword>
<evidence type="ECO:0000256" key="3">
    <source>
        <dbReference type="ARBA" id="ARBA00023082"/>
    </source>
</evidence>
<dbReference type="InterPro" id="IPR036388">
    <property type="entry name" value="WH-like_DNA-bd_sf"/>
</dbReference>
<dbReference type="AlphaFoldDB" id="A0A420BJX9"/>
<dbReference type="InterPro" id="IPR039425">
    <property type="entry name" value="RNA_pol_sigma-70-like"/>
</dbReference>
<dbReference type="InterPro" id="IPR013249">
    <property type="entry name" value="RNA_pol_sigma70_r4_t2"/>
</dbReference>
<evidence type="ECO:0000256" key="2">
    <source>
        <dbReference type="ARBA" id="ARBA00023015"/>
    </source>
</evidence>
<dbReference type="Pfam" id="PF08281">
    <property type="entry name" value="Sigma70_r4_2"/>
    <property type="match status" value="1"/>
</dbReference>
<dbReference type="SUPFAM" id="SSF88946">
    <property type="entry name" value="Sigma2 domain of RNA polymerase sigma factors"/>
    <property type="match status" value="1"/>
</dbReference>
<gene>
    <name evidence="6" type="ORF">DFQ12_1883</name>
</gene>
<dbReference type="PANTHER" id="PTHR43133">
    <property type="entry name" value="RNA POLYMERASE ECF-TYPE SIGMA FACTO"/>
    <property type="match status" value="1"/>
</dbReference>
<name>A0A420BJX9_SPHD1</name>
<evidence type="ECO:0000256" key="4">
    <source>
        <dbReference type="ARBA" id="ARBA00023163"/>
    </source>
</evidence>